<dbReference type="SUPFAM" id="SSF57959">
    <property type="entry name" value="Leucine zipper domain"/>
    <property type="match status" value="1"/>
</dbReference>
<comment type="subcellular location">
    <subcellularLocation>
        <location evidence="1">Nucleus</location>
    </subcellularLocation>
</comment>
<evidence type="ECO:0000256" key="4">
    <source>
        <dbReference type="ARBA" id="ARBA00023242"/>
    </source>
</evidence>
<reference evidence="7 8" key="1">
    <citation type="submission" date="2018-04" db="EMBL/GenBank/DDBJ databases">
        <authorList>
            <person name="Huttner S."/>
            <person name="Dainat J."/>
        </authorList>
    </citation>
    <scope>NUCLEOTIDE SEQUENCE [LARGE SCALE GENOMIC DNA]</scope>
</reference>
<organism evidence="7 8">
    <name type="scientific">Thermothielavioides terrestris</name>
    <dbReference type="NCBI Taxonomy" id="2587410"/>
    <lineage>
        <taxon>Eukaryota</taxon>
        <taxon>Fungi</taxon>
        <taxon>Dikarya</taxon>
        <taxon>Ascomycota</taxon>
        <taxon>Pezizomycotina</taxon>
        <taxon>Sordariomycetes</taxon>
        <taxon>Sordariomycetidae</taxon>
        <taxon>Sordariales</taxon>
        <taxon>Chaetomiaceae</taxon>
        <taxon>Thermothielavioides</taxon>
    </lineage>
</organism>
<feature type="compositionally biased region" description="Basic and acidic residues" evidence="5">
    <location>
        <begin position="167"/>
        <end position="178"/>
    </location>
</feature>
<evidence type="ECO:0000256" key="5">
    <source>
        <dbReference type="SAM" id="MobiDB-lite"/>
    </source>
</evidence>
<proteinExistence type="predicted"/>
<dbReference type="EMBL" id="OUUZ01000008">
    <property type="protein sequence ID" value="SPQ21713.1"/>
    <property type="molecule type" value="Genomic_DNA"/>
</dbReference>
<feature type="domain" description="BZIP" evidence="6">
    <location>
        <begin position="167"/>
        <end position="212"/>
    </location>
</feature>
<dbReference type="PROSITE" id="PS00036">
    <property type="entry name" value="BZIP_BASIC"/>
    <property type="match status" value="1"/>
</dbReference>
<keyword evidence="4" id="KW-0539">Nucleus</keyword>
<dbReference type="PROSITE" id="PS50217">
    <property type="entry name" value="BZIP"/>
    <property type="match status" value="1"/>
</dbReference>
<dbReference type="InterPro" id="IPR004827">
    <property type="entry name" value="bZIP"/>
</dbReference>
<protein>
    <submittedName>
        <fullName evidence="7">4c073bc4-0044-41c3-9fec-1ef2ffc6b468</fullName>
    </submittedName>
</protein>
<evidence type="ECO:0000256" key="2">
    <source>
        <dbReference type="ARBA" id="ARBA00023015"/>
    </source>
</evidence>
<dbReference type="AlphaFoldDB" id="A0A3S4C589"/>
<dbReference type="PANTHER" id="PTHR19304">
    <property type="entry name" value="CYCLIC-AMP RESPONSE ELEMENT BINDING PROTEIN"/>
    <property type="match status" value="1"/>
</dbReference>
<feature type="compositionally biased region" description="Acidic residues" evidence="5">
    <location>
        <begin position="34"/>
        <end position="43"/>
    </location>
</feature>
<dbReference type="Proteomes" id="UP000289323">
    <property type="component" value="Unassembled WGS sequence"/>
</dbReference>
<feature type="region of interest" description="Disordered" evidence="5">
    <location>
        <begin position="92"/>
        <end position="180"/>
    </location>
</feature>
<gene>
    <name evidence="7" type="ORF">TT172_LOCUS4132</name>
</gene>
<feature type="compositionally biased region" description="Polar residues" evidence="5">
    <location>
        <begin position="107"/>
        <end position="139"/>
    </location>
</feature>
<dbReference type="SMART" id="SM00338">
    <property type="entry name" value="BRLZ"/>
    <property type="match status" value="1"/>
</dbReference>
<evidence type="ECO:0000313" key="8">
    <source>
        <dbReference type="Proteomes" id="UP000289323"/>
    </source>
</evidence>
<evidence type="ECO:0000313" key="7">
    <source>
        <dbReference type="EMBL" id="SPQ21713.1"/>
    </source>
</evidence>
<dbReference type="CDD" id="cd14687">
    <property type="entry name" value="bZIP_ATF2"/>
    <property type="match status" value="1"/>
</dbReference>
<feature type="region of interest" description="Disordered" evidence="5">
    <location>
        <begin position="33"/>
        <end position="58"/>
    </location>
</feature>
<keyword evidence="3" id="KW-0804">Transcription</keyword>
<dbReference type="InterPro" id="IPR051027">
    <property type="entry name" value="bZIP_transcription_factors"/>
</dbReference>
<evidence type="ECO:0000259" key="6">
    <source>
        <dbReference type="PROSITE" id="PS50217"/>
    </source>
</evidence>
<dbReference type="Gene3D" id="1.20.5.170">
    <property type="match status" value="1"/>
</dbReference>
<dbReference type="GO" id="GO:0005634">
    <property type="term" value="C:nucleus"/>
    <property type="evidence" value="ECO:0007669"/>
    <property type="project" value="UniProtKB-SubCell"/>
</dbReference>
<dbReference type="GO" id="GO:0003700">
    <property type="term" value="F:DNA-binding transcription factor activity"/>
    <property type="evidence" value="ECO:0007669"/>
    <property type="project" value="InterPro"/>
</dbReference>
<evidence type="ECO:0000256" key="1">
    <source>
        <dbReference type="ARBA" id="ARBA00004123"/>
    </source>
</evidence>
<evidence type="ECO:0000256" key="3">
    <source>
        <dbReference type="ARBA" id="ARBA00023163"/>
    </source>
</evidence>
<dbReference type="InterPro" id="IPR046347">
    <property type="entry name" value="bZIP_sf"/>
</dbReference>
<keyword evidence="2" id="KW-0805">Transcription regulation</keyword>
<accession>A0A3S4C589</accession>
<name>A0A3S4C589_9PEZI</name>
<sequence length="255" mass="27927">MELQEVPQIFTDCIDLGGCLTPSQPPGQVIFDGDRDESAEDDGISLAPPSNIKPSPDSVQLFDGAYPRDSLAEETGSIAGMANQIGFFVGPELGIPGSSPEDMGAPTQVSPTTLFPGSGRQTYDSRSLFQPTPITGSQSRAPTTPERPETPRKPRPRKAGGQGSGAGEKRSKILERNRVAASKCREKKKRYVAELLERSLFLEKEHMSLVQQRDVELAQANNWKNGLMMHADCGDENIDRWIRQLASRVAQTRYN</sequence>
<dbReference type="Pfam" id="PF00170">
    <property type="entry name" value="bZIP_1"/>
    <property type="match status" value="1"/>
</dbReference>